<dbReference type="OrthoDB" id="680837at2"/>
<evidence type="ECO:0000313" key="3">
    <source>
        <dbReference type="Proteomes" id="UP000245379"/>
    </source>
</evidence>
<evidence type="ECO:0008006" key="4">
    <source>
        <dbReference type="Google" id="ProtNLM"/>
    </source>
</evidence>
<feature type="chain" id="PRO_5016255293" description="DUF4369 domain-containing protein" evidence="1">
    <location>
        <begin position="23"/>
        <end position="222"/>
    </location>
</feature>
<accession>A0A317EM76</accession>
<keyword evidence="3" id="KW-1185">Reference proteome</keyword>
<reference evidence="2 3" key="1">
    <citation type="submission" date="2018-05" db="EMBL/GenBank/DDBJ databases">
        <title>Pedobacter paludis sp. nov., isolated from wetland soil.</title>
        <authorList>
            <person name="Zhang Y."/>
            <person name="Wang G."/>
        </authorList>
    </citation>
    <scope>NUCLEOTIDE SEQUENCE [LARGE SCALE GENOMIC DNA]</scope>
    <source>
        <strain evidence="2 3">KCTC22721</strain>
    </source>
</reference>
<proteinExistence type="predicted"/>
<dbReference type="AlphaFoldDB" id="A0A317EM76"/>
<feature type="signal peptide" evidence="1">
    <location>
        <begin position="1"/>
        <end position="22"/>
    </location>
</feature>
<dbReference type="EMBL" id="QGNZ01000002">
    <property type="protein sequence ID" value="PWS27980.1"/>
    <property type="molecule type" value="Genomic_DNA"/>
</dbReference>
<sequence>MKYLLNLFLVSVSLLSATNCSAQFLSDFRGKPVNEQRYVQVTGSPFYAKNFLKGEVAFSNKNIKNVKGYLNYDQIQGIILFKPNFENQSATEIIDQVDKFTVTPDNGVPVNFISLGSIGLDGDSGFAEELLSGKVKLLKRVKKKIIETQVYNSANVEKAVVQETNYILVKDNKPMVLKQDRNSFLSALADKEDAIKKFLKDQKVNFKQDEDVVKLLNYYTSL</sequence>
<name>A0A317EM76_9SPHI</name>
<evidence type="ECO:0000313" key="2">
    <source>
        <dbReference type="EMBL" id="PWS27980.1"/>
    </source>
</evidence>
<comment type="caution">
    <text evidence="2">The sequence shown here is derived from an EMBL/GenBank/DDBJ whole genome shotgun (WGS) entry which is preliminary data.</text>
</comment>
<protein>
    <recommendedName>
        <fullName evidence="4">DUF4369 domain-containing protein</fullName>
    </recommendedName>
</protein>
<organism evidence="2 3">
    <name type="scientific">Pedobacter yonginense</name>
    <dbReference type="NCBI Taxonomy" id="651869"/>
    <lineage>
        <taxon>Bacteria</taxon>
        <taxon>Pseudomonadati</taxon>
        <taxon>Bacteroidota</taxon>
        <taxon>Sphingobacteriia</taxon>
        <taxon>Sphingobacteriales</taxon>
        <taxon>Sphingobacteriaceae</taxon>
        <taxon>Pedobacter</taxon>
    </lineage>
</organism>
<gene>
    <name evidence="2" type="ORF">DHW03_10480</name>
</gene>
<keyword evidence="1" id="KW-0732">Signal</keyword>
<dbReference type="Proteomes" id="UP000245379">
    <property type="component" value="Unassembled WGS sequence"/>
</dbReference>
<dbReference type="RefSeq" id="WP_109925741.1">
    <property type="nucleotide sequence ID" value="NZ_QGNZ01000002.1"/>
</dbReference>
<evidence type="ECO:0000256" key="1">
    <source>
        <dbReference type="SAM" id="SignalP"/>
    </source>
</evidence>